<organism evidence="2 3">
    <name type="scientific">Taxus chinensis</name>
    <name type="common">Chinese yew</name>
    <name type="synonym">Taxus wallichiana var. chinensis</name>
    <dbReference type="NCBI Taxonomy" id="29808"/>
    <lineage>
        <taxon>Eukaryota</taxon>
        <taxon>Viridiplantae</taxon>
        <taxon>Streptophyta</taxon>
        <taxon>Embryophyta</taxon>
        <taxon>Tracheophyta</taxon>
        <taxon>Spermatophyta</taxon>
        <taxon>Pinopsida</taxon>
        <taxon>Pinidae</taxon>
        <taxon>Conifers II</taxon>
        <taxon>Cupressales</taxon>
        <taxon>Taxaceae</taxon>
        <taxon>Taxus</taxon>
    </lineage>
</organism>
<feature type="compositionally biased region" description="Polar residues" evidence="1">
    <location>
        <begin position="35"/>
        <end position="44"/>
    </location>
</feature>
<sequence length="64" mass="7125">MEVGPTCNQTTFHVLDFDFHIYASRPTMDPCHASSGRSNISSMHQLKHEGHTVTILGDSEPFAH</sequence>
<gene>
    <name evidence="2" type="ORF">KI387_041081</name>
</gene>
<dbReference type="EMBL" id="JAHRHJ020000806">
    <property type="protein sequence ID" value="KAH9293715.1"/>
    <property type="molecule type" value="Genomic_DNA"/>
</dbReference>
<evidence type="ECO:0000313" key="3">
    <source>
        <dbReference type="Proteomes" id="UP000824469"/>
    </source>
</evidence>
<dbReference type="Proteomes" id="UP000824469">
    <property type="component" value="Unassembled WGS sequence"/>
</dbReference>
<evidence type="ECO:0000256" key="1">
    <source>
        <dbReference type="SAM" id="MobiDB-lite"/>
    </source>
</evidence>
<feature type="non-terminal residue" evidence="2">
    <location>
        <position position="64"/>
    </location>
</feature>
<dbReference type="AlphaFoldDB" id="A0AA38C3W8"/>
<accession>A0AA38C3W8</accession>
<proteinExistence type="predicted"/>
<protein>
    <submittedName>
        <fullName evidence="2">Uncharacterized protein</fullName>
    </submittedName>
</protein>
<evidence type="ECO:0000313" key="2">
    <source>
        <dbReference type="EMBL" id="KAH9293715.1"/>
    </source>
</evidence>
<comment type="caution">
    <text evidence="2">The sequence shown here is derived from an EMBL/GenBank/DDBJ whole genome shotgun (WGS) entry which is preliminary data.</text>
</comment>
<name>A0AA38C3W8_TAXCH</name>
<feature type="region of interest" description="Disordered" evidence="1">
    <location>
        <begin position="32"/>
        <end position="64"/>
    </location>
</feature>
<reference evidence="2 3" key="1">
    <citation type="journal article" date="2021" name="Nat. Plants">
        <title>The Taxus genome provides insights into paclitaxel biosynthesis.</title>
        <authorList>
            <person name="Xiong X."/>
            <person name="Gou J."/>
            <person name="Liao Q."/>
            <person name="Li Y."/>
            <person name="Zhou Q."/>
            <person name="Bi G."/>
            <person name="Li C."/>
            <person name="Du R."/>
            <person name="Wang X."/>
            <person name="Sun T."/>
            <person name="Guo L."/>
            <person name="Liang H."/>
            <person name="Lu P."/>
            <person name="Wu Y."/>
            <person name="Zhang Z."/>
            <person name="Ro D.K."/>
            <person name="Shang Y."/>
            <person name="Huang S."/>
            <person name="Yan J."/>
        </authorList>
    </citation>
    <scope>NUCLEOTIDE SEQUENCE [LARGE SCALE GENOMIC DNA]</scope>
    <source>
        <strain evidence="2">Ta-2019</strain>
    </source>
</reference>
<keyword evidence="3" id="KW-1185">Reference proteome</keyword>